<dbReference type="SUPFAM" id="SSF53474">
    <property type="entry name" value="alpha/beta-Hydrolases"/>
    <property type="match status" value="1"/>
</dbReference>
<feature type="domain" description="T6SS Phospholipase effector Tle1-like catalytic" evidence="1">
    <location>
        <begin position="3"/>
        <end position="277"/>
    </location>
</feature>
<name>A0A327KYW7_9BRAD</name>
<dbReference type="Proteomes" id="UP000248863">
    <property type="component" value="Unassembled WGS sequence"/>
</dbReference>
<dbReference type="InterPro" id="IPR018712">
    <property type="entry name" value="Tle1-like_cat"/>
</dbReference>
<dbReference type="PANTHER" id="PTHR33840:SF1">
    <property type="entry name" value="TLE1 PHOSPHOLIPASE DOMAIN-CONTAINING PROTEIN"/>
    <property type="match status" value="1"/>
</dbReference>
<accession>A0A327KYW7</accession>
<evidence type="ECO:0000313" key="3">
    <source>
        <dbReference type="Proteomes" id="UP000248863"/>
    </source>
</evidence>
<proteinExistence type="predicted"/>
<dbReference type="EMBL" id="NPEU01000037">
    <property type="protein sequence ID" value="RAI40598.1"/>
    <property type="molecule type" value="Genomic_DNA"/>
</dbReference>
<gene>
    <name evidence="2" type="ORF">CH338_05705</name>
</gene>
<organism evidence="2 3">
    <name type="scientific">Rhodoplanes elegans</name>
    <dbReference type="NCBI Taxonomy" id="29408"/>
    <lineage>
        <taxon>Bacteria</taxon>
        <taxon>Pseudomonadati</taxon>
        <taxon>Pseudomonadota</taxon>
        <taxon>Alphaproteobacteria</taxon>
        <taxon>Hyphomicrobiales</taxon>
        <taxon>Nitrobacteraceae</taxon>
        <taxon>Rhodoplanes</taxon>
    </lineage>
</organism>
<comment type="caution">
    <text evidence="2">The sequence shown here is derived from an EMBL/GenBank/DDBJ whole genome shotgun (WGS) entry which is preliminary data.</text>
</comment>
<dbReference type="AlphaFoldDB" id="A0A327KYW7"/>
<reference evidence="2 3" key="1">
    <citation type="submission" date="2017-07" db="EMBL/GenBank/DDBJ databases">
        <title>Draft Genome Sequences of Select Purple Nonsulfur Bacteria.</title>
        <authorList>
            <person name="Lasarre B."/>
            <person name="Mckinlay J.B."/>
        </authorList>
    </citation>
    <scope>NUCLEOTIDE SEQUENCE [LARGE SCALE GENOMIC DNA]</scope>
    <source>
        <strain evidence="2 3">DSM 11907</strain>
    </source>
</reference>
<protein>
    <recommendedName>
        <fullName evidence="1">T6SS Phospholipase effector Tle1-like catalytic domain-containing protein</fullName>
    </recommendedName>
</protein>
<dbReference type="Pfam" id="PF09994">
    <property type="entry name" value="T6SS_Tle1-like_cat"/>
    <property type="match status" value="1"/>
</dbReference>
<dbReference type="RefSeq" id="WP_111356170.1">
    <property type="nucleotide sequence ID" value="NZ_NHSK01000072.1"/>
</dbReference>
<dbReference type="InterPro" id="IPR029058">
    <property type="entry name" value="AB_hydrolase_fold"/>
</dbReference>
<evidence type="ECO:0000259" key="1">
    <source>
        <dbReference type="Pfam" id="PF09994"/>
    </source>
</evidence>
<evidence type="ECO:0000313" key="2">
    <source>
        <dbReference type="EMBL" id="RAI40598.1"/>
    </source>
</evidence>
<dbReference type="PANTHER" id="PTHR33840">
    <property type="match status" value="1"/>
</dbReference>
<dbReference type="Gene3D" id="2.60.120.430">
    <property type="entry name" value="Galactose-binding lectin"/>
    <property type="match status" value="1"/>
</dbReference>
<sequence length="521" mass="56206">MANLVVCCDGTWNTPDDLDGGVPAPTNVRKLFNAVAKVDADGKPQKTYYNAGVGTEGGWWNRAVGGGAGAGLARNVKSAYQWLAYNFRPDDRIFLFGFSRGAFTVRSLAGMINRCGLLDITDPGLKPDAVWKRIDLAFDCYRTRKLTPKLTKLPFHHAAPTTNPAAMLDIHFIGVWDTVGALGIPDDLGLLNLIDDPAKHQFHDTRLAARVLHARHAVAIDERRQSFTPTFWTTETGDLEDRPGVKQVWFPGVHSDVGGGYGRTGLSDGALAWMIAEASAPECGLAFDPAAVAQVVPDPRGTLHDSCRGVFSVLKTLPRGVPRLGSTTDGAFHDSATRRTTSPPIQQAPYWATETVAIGAPPRTIDIFAKERWNATGLYLEPGTYRFTASGEWLDGSIACGPAGTADGRFQAGEIAQMAGSLLGKAETLFRTLSGNQQADFWLTKRVEAYAWFALVGVVANGRGADDKGVPYEHTVFEIGAGCTQVIKDGEGGYLYCFANDAWQMYANNHGAVALTIERIA</sequence>
<keyword evidence="3" id="KW-1185">Reference proteome</keyword>
<dbReference type="OrthoDB" id="4378831at2"/>